<dbReference type="SUPFAM" id="SSF54556">
    <property type="entry name" value="Chitinase insertion domain"/>
    <property type="match status" value="1"/>
</dbReference>
<dbReference type="InterPro" id="IPR001223">
    <property type="entry name" value="Glyco_hydro18_cat"/>
</dbReference>
<feature type="domain" description="GH18" evidence="7">
    <location>
        <begin position="26"/>
        <end position="366"/>
    </location>
</feature>
<organism evidence="8 9">
    <name type="scientific">Vitis rotundifolia</name>
    <name type="common">Muscadine grape</name>
    <dbReference type="NCBI Taxonomy" id="103349"/>
    <lineage>
        <taxon>Eukaryota</taxon>
        <taxon>Viridiplantae</taxon>
        <taxon>Streptophyta</taxon>
        <taxon>Embryophyta</taxon>
        <taxon>Tracheophyta</taxon>
        <taxon>Spermatophyta</taxon>
        <taxon>Magnoliopsida</taxon>
        <taxon>eudicotyledons</taxon>
        <taxon>Gunneridae</taxon>
        <taxon>Pentapetalae</taxon>
        <taxon>rosids</taxon>
        <taxon>Vitales</taxon>
        <taxon>Vitaceae</taxon>
        <taxon>Viteae</taxon>
        <taxon>Vitis</taxon>
    </lineage>
</organism>
<dbReference type="PROSITE" id="PS51910">
    <property type="entry name" value="GH18_2"/>
    <property type="match status" value="1"/>
</dbReference>
<dbReference type="CDD" id="cd02879">
    <property type="entry name" value="GH18_plant_chitinase_class_V"/>
    <property type="match status" value="1"/>
</dbReference>
<dbReference type="InterPro" id="IPR011583">
    <property type="entry name" value="Chitinase_II/V-like_cat"/>
</dbReference>
<dbReference type="PANTHER" id="PTHR11177:SF383">
    <property type="entry name" value="GLYCOSYL HYDROLASE FAMILY PROTEIN WITH CHITINASE INSERTION DOMAIN-CONTAINING PROTEIN"/>
    <property type="match status" value="1"/>
</dbReference>
<dbReference type="InterPro" id="IPR050314">
    <property type="entry name" value="Glycosyl_Hydrlase_18"/>
</dbReference>
<dbReference type="EMBL" id="JARBHA010000011">
    <property type="protein sequence ID" value="KAJ9688918.1"/>
    <property type="molecule type" value="Genomic_DNA"/>
</dbReference>
<keyword evidence="2 6" id="KW-0732">Signal</keyword>
<dbReference type="Gene3D" id="3.10.50.10">
    <property type="match status" value="1"/>
</dbReference>
<evidence type="ECO:0000256" key="2">
    <source>
        <dbReference type="ARBA" id="ARBA00022729"/>
    </source>
</evidence>
<dbReference type="GO" id="GO:0005975">
    <property type="term" value="P:carbohydrate metabolic process"/>
    <property type="evidence" value="ECO:0007669"/>
    <property type="project" value="InterPro"/>
</dbReference>
<dbReference type="PANTHER" id="PTHR11177">
    <property type="entry name" value="CHITINASE"/>
    <property type="match status" value="1"/>
</dbReference>
<dbReference type="GO" id="GO:0005576">
    <property type="term" value="C:extracellular region"/>
    <property type="evidence" value="ECO:0007669"/>
    <property type="project" value="TreeGrafter"/>
</dbReference>
<accession>A0AA38ZID8</accession>
<feature type="chain" id="PRO_5041449658" description="GH18 domain-containing protein" evidence="6">
    <location>
        <begin position="24"/>
        <end position="366"/>
    </location>
</feature>
<dbReference type="SMART" id="SM00636">
    <property type="entry name" value="Glyco_18"/>
    <property type="match status" value="1"/>
</dbReference>
<sequence>MAFNSIFLLFSLLSLLHLHSSAAQSSVKAVYWFPDNEFPASNIDSTLFTHLFCAFADVDPTTYQVTVASQNTNAFSTFTTTVQQKNPSVKTLLSIGGGGSADIKNHFSSMASQPNSRKTFIDSAINLARSYNFHGLDLDWEYPATDIDMTNLGVLLKEWRDAVVAESSNSGKAPLLLTAAFYYAPKIESRSYPIDSITTNLDWVNAMAYDFYGPSWSQVTRAPAALYDKESQYNGNYGVVAWIQAGLPAKKLVLGFPFYGKAWRLVNADNHGLFAPTNGAANGEGIESDGAMQYKQIKQFMAQNGAATVFDASIVGDYCYAGTTWIGYDDTQSISTKVSYAKGKGLLGYFAWHVAADDNWVLSQLG</sequence>
<dbReference type="Proteomes" id="UP001168098">
    <property type="component" value="Unassembled WGS sequence"/>
</dbReference>
<dbReference type="FunFam" id="3.20.20.80:FF:000091">
    <property type="entry name" value="Class V chitinase CHIT5"/>
    <property type="match status" value="1"/>
</dbReference>
<comment type="similarity">
    <text evidence="1">Belongs to the glycosyl hydrolase 18 family. Chitinase class V subfamily.</text>
</comment>
<evidence type="ECO:0000256" key="6">
    <source>
        <dbReference type="SAM" id="SignalP"/>
    </source>
</evidence>
<dbReference type="InterPro" id="IPR017853">
    <property type="entry name" value="GH"/>
</dbReference>
<evidence type="ECO:0000313" key="9">
    <source>
        <dbReference type="Proteomes" id="UP001168098"/>
    </source>
</evidence>
<keyword evidence="3" id="KW-0378">Hydrolase</keyword>
<dbReference type="Gene3D" id="3.20.20.80">
    <property type="entry name" value="Glycosidases"/>
    <property type="match status" value="1"/>
</dbReference>
<dbReference type="GO" id="GO:0004568">
    <property type="term" value="F:chitinase activity"/>
    <property type="evidence" value="ECO:0007669"/>
    <property type="project" value="TreeGrafter"/>
</dbReference>
<dbReference type="AlphaFoldDB" id="A0AA38ZID8"/>
<proteinExistence type="inferred from homology"/>
<gene>
    <name evidence="8" type="ORF">PVL29_014532</name>
</gene>
<dbReference type="SUPFAM" id="SSF51445">
    <property type="entry name" value="(Trans)glycosidases"/>
    <property type="match status" value="1"/>
</dbReference>
<dbReference type="InterPro" id="IPR029070">
    <property type="entry name" value="Chitinase_insertion_sf"/>
</dbReference>
<evidence type="ECO:0000256" key="5">
    <source>
        <dbReference type="ARBA" id="ARBA00023295"/>
    </source>
</evidence>
<keyword evidence="9" id="KW-1185">Reference proteome</keyword>
<comment type="caution">
    <text evidence="8">The sequence shown here is derived from an EMBL/GenBank/DDBJ whole genome shotgun (WGS) entry which is preliminary data.</text>
</comment>
<evidence type="ECO:0000313" key="8">
    <source>
        <dbReference type="EMBL" id="KAJ9688918.1"/>
    </source>
</evidence>
<dbReference type="FunFam" id="3.10.50.10:FF:000003">
    <property type="entry name" value="Class V chitinase CHIT5b"/>
    <property type="match status" value="1"/>
</dbReference>
<evidence type="ECO:0000256" key="4">
    <source>
        <dbReference type="ARBA" id="ARBA00023180"/>
    </source>
</evidence>
<dbReference type="GO" id="GO:0008061">
    <property type="term" value="F:chitin binding"/>
    <property type="evidence" value="ECO:0007669"/>
    <property type="project" value="InterPro"/>
</dbReference>
<feature type="signal peptide" evidence="6">
    <location>
        <begin position="1"/>
        <end position="23"/>
    </location>
</feature>
<name>A0AA38ZID8_VITRO</name>
<reference evidence="8 9" key="1">
    <citation type="journal article" date="2023" name="BMC Biotechnol.">
        <title>Vitis rotundifolia cv Carlos genome sequencing.</title>
        <authorList>
            <person name="Huff M."/>
            <person name="Hulse-Kemp A."/>
            <person name="Scheffler B."/>
            <person name="Youngblood R."/>
            <person name="Simpson S."/>
            <person name="Babiker E."/>
            <person name="Staton M."/>
        </authorList>
    </citation>
    <scope>NUCLEOTIDE SEQUENCE [LARGE SCALE GENOMIC DNA]</scope>
    <source>
        <tissue evidence="8">Leaf</tissue>
    </source>
</reference>
<evidence type="ECO:0000259" key="7">
    <source>
        <dbReference type="PROSITE" id="PS51910"/>
    </source>
</evidence>
<dbReference type="Pfam" id="PF00704">
    <property type="entry name" value="Glyco_hydro_18"/>
    <property type="match status" value="1"/>
</dbReference>
<dbReference type="GO" id="GO:0006032">
    <property type="term" value="P:chitin catabolic process"/>
    <property type="evidence" value="ECO:0007669"/>
    <property type="project" value="TreeGrafter"/>
</dbReference>
<evidence type="ECO:0000256" key="3">
    <source>
        <dbReference type="ARBA" id="ARBA00022801"/>
    </source>
</evidence>
<protein>
    <recommendedName>
        <fullName evidence="7">GH18 domain-containing protein</fullName>
    </recommendedName>
</protein>
<keyword evidence="4" id="KW-0325">Glycoprotein</keyword>
<keyword evidence="5" id="KW-0326">Glycosidase</keyword>
<evidence type="ECO:0000256" key="1">
    <source>
        <dbReference type="ARBA" id="ARBA00008682"/>
    </source>
</evidence>